<evidence type="ECO:0008006" key="4">
    <source>
        <dbReference type="Google" id="ProtNLM"/>
    </source>
</evidence>
<dbReference type="STRING" id="1230454.C461_11573"/>
<feature type="transmembrane region" description="Helical" evidence="1">
    <location>
        <begin position="73"/>
        <end position="91"/>
    </location>
</feature>
<evidence type="ECO:0000256" key="1">
    <source>
        <dbReference type="SAM" id="Phobius"/>
    </source>
</evidence>
<dbReference type="PATRIC" id="fig|1230454.4.peg.2330"/>
<sequence length="103" mass="10988">MYKFSTPEPSGVSRDRVYCVDCGEPVPSDARICPHCEAVQPSPLVDVGVAVAGVFSFVFGAVLALMTLGTTRMLGFVLIVLGFGLAVGGYTRHIDRQAGRRAR</sequence>
<accession>M0PA04</accession>
<dbReference type="EMBL" id="AOJI01000026">
    <property type="protein sequence ID" value="EMA66678.1"/>
    <property type="molecule type" value="Genomic_DNA"/>
</dbReference>
<evidence type="ECO:0000313" key="3">
    <source>
        <dbReference type="Proteomes" id="UP000011575"/>
    </source>
</evidence>
<feature type="transmembrane region" description="Helical" evidence="1">
    <location>
        <begin position="47"/>
        <end position="67"/>
    </location>
</feature>
<organism evidence="2 3">
    <name type="scientific">Halorubrum aidingense JCM 13560</name>
    <dbReference type="NCBI Taxonomy" id="1230454"/>
    <lineage>
        <taxon>Archaea</taxon>
        <taxon>Methanobacteriati</taxon>
        <taxon>Methanobacteriota</taxon>
        <taxon>Stenosarchaea group</taxon>
        <taxon>Halobacteria</taxon>
        <taxon>Halobacteriales</taxon>
        <taxon>Haloferacaceae</taxon>
        <taxon>Halorubrum</taxon>
    </lineage>
</organism>
<dbReference type="Proteomes" id="UP000011575">
    <property type="component" value="Unassembled WGS sequence"/>
</dbReference>
<keyword evidence="1" id="KW-1133">Transmembrane helix</keyword>
<gene>
    <name evidence="2" type="ORF">C461_11573</name>
</gene>
<keyword evidence="1" id="KW-0472">Membrane</keyword>
<protein>
    <recommendedName>
        <fullName evidence="4">Zinc-ribbon domain-containing protein</fullName>
    </recommendedName>
</protein>
<name>M0PA04_9EURY</name>
<comment type="caution">
    <text evidence="2">The sequence shown here is derived from an EMBL/GenBank/DDBJ whole genome shotgun (WGS) entry which is preliminary data.</text>
</comment>
<proteinExistence type="predicted"/>
<reference evidence="2 3" key="1">
    <citation type="journal article" date="2014" name="PLoS Genet.">
        <title>Phylogenetically driven sequencing of extremely halophilic archaea reveals strategies for static and dynamic osmo-response.</title>
        <authorList>
            <person name="Becker E.A."/>
            <person name="Seitzer P.M."/>
            <person name="Tritt A."/>
            <person name="Larsen D."/>
            <person name="Krusor M."/>
            <person name="Yao A.I."/>
            <person name="Wu D."/>
            <person name="Madern D."/>
            <person name="Eisen J.A."/>
            <person name="Darling A.E."/>
            <person name="Facciotti M.T."/>
        </authorList>
    </citation>
    <scope>NUCLEOTIDE SEQUENCE [LARGE SCALE GENOMIC DNA]</scope>
    <source>
        <strain evidence="2 3">JCM 13560</strain>
    </source>
</reference>
<keyword evidence="1" id="KW-0812">Transmembrane</keyword>
<dbReference type="AlphaFoldDB" id="M0PA04"/>
<evidence type="ECO:0000313" key="2">
    <source>
        <dbReference type="EMBL" id="EMA66678.1"/>
    </source>
</evidence>
<keyword evidence="3" id="KW-1185">Reference proteome</keyword>